<dbReference type="SUPFAM" id="SSF46992">
    <property type="entry name" value="Ribosomal protein S20"/>
    <property type="match status" value="1"/>
</dbReference>
<feature type="signal peptide" evidence="1">
    <location>
        <begin position="1"/>
        <end position="24"/>
    </location>
</feature>
<evidence type="ECO:0000313" key="2">
    <source>
        <dbReference type="EMBL" id="MEF2965287.1"/>
    </source>
</evidence>
<gene>
    <name evidence="2" type="ORF">V3851_05530</name>
</gene>
<name>A0ABU7VNF7_9BACL</name>
<organism evidence="2 3">
    <name type="scientific">Paenibacillus haidiansis</name>
    <dbReference type="NCBI Taxonomy" id="1574488"/>
    <lineage>
        <taxon>Bacteria</taxon>
        <taxon>Bacillati</taxon>
        <taxon>Bacillota</taxon>
        <taxon>Bacilli</taxon>
        <taxon>Bacillales</taxon>
        <taxon>Paenibacillaceae</taxon>
        <taxon>Paenibacillus</taxon>
    </lineage>
</organism>
<protein>
    <recommendedName>
        <fullName evidence="4">SH3 domain-containing protein</fullName>
    </recommendedName>
</protein>
<accession>A0ABU7VNF7</accession>
<dbReference type="Proteomes" id="UP001306950">
    <property type="component" value="Unassembled WGS sequence"/>
</dbReference>
<proteinExistence type="predicted"/>
<comment type="caution">
    <text evidence="2">The sequence shown here is derived from an EMBL/GenBank/DDBJ whole genome shotgun (WGS) entry which is preliminary data.</text>
</comment>
<dbReference type="RefSeq" id="WP_331845521.1">
    <property type="nucleotide sequence ID" value="NZ_JAZHPZ010000002.1"/>
</dbReference>
<keyword evidence="3" id="KW-1185">Reference proteome</keyword>
<evidence type="ECO:0000256" key="1">
    <source>
        <dbReference type="SAM" id="SignalP"/>
    </source>
</evidence>
<evidence type="ECO:0000313" key="3">
    <source>
        <dbReference type="Proteomes" id="UP001306950"/>
    </source>
</evidence>
<dbReference type="InterPro" id="IPR036510">
    <property type="entry name" value="Ribosomal_bS20_sf"/>
</dbReference>
<dbReference type="EMBL" id="JAZHPZ010000002">
    <property type="protein sequence ID" value="MEF2965287.1"/>
    <property type="molecule type" value="Genomic_DNA"/>
</dbReference>
<sequence>MKQLKGLAASGLAFILALAPVAAGAVYAGAPQDTQIKQTPEATKDPNAKHHHPRHVHGGHIVKDTAALLGVPPKSIVEQLKQGKSLLQVVQTTKGWSEDEYLKKLTEKASQNIDQAVAEGKIDKEKAAKIKADLPERLKKMIHRTWKDKSPGHPTIEYHTNHINWANP</sequence>
<reference evidence="2 3" key="1">
    <citation type="submission" date="2024-02" db="EMBL/GenBank/DDBJ databases">
        <title>A nitrogen-fixing paenibacillus bacterium.</title>
        <authorList>
            <person name="Zhang W.L."/>
            <person name="Chen S.F."/>
        </authorList>
    </citation>
    <scope>NUCLEOTIDE SEQUENCE [LARGE SCALE GENOMIC DNA]</scope>
    <source>
        <strain evidence="2 3">M1</strain>
    </source>
</reference>
<keyword evidence="1" id="KW-0732">Signal</keyword>
<evidence type="ECO:0008006" key="4">
    <source>
        <dbReference type="Google" id="ProtNLM"/>
    </source>
</evidence>
<feature type="chain" id="PRO_5045333629" description="SH3 domain-containing protein" evidence="1">
    <location>
        <begin position="25"/>
        <end position="168"/>
    </location>
</feature>